<comment type="caution">
    <text evidence="2">The sequence shown here is derived from an EMBL/GenBank/DDBJ whole genome shotgun (WGS) entry which is preliminary data.</text>
</comment>
<feature type="domain" description="Peptidase S33 tripeptidyl aminopeptidase-like C-terminal" evidence="1">
    <location>
        <begin position="93"/>
        <end position="178"/>
    </location>
</feature>
<evidence type="ECO:0000313" key="3">
    <source>
        <dbReference type="Proteomes" id="UP001225605"/>
    </source>
</evidence>
<dbReference type="InterPro" id="IPR013595">
    <property type="entry name" value="Pept_S33_TAP-like_C"/>
</dbReference>
<dbReference type="Proteomes" id="UP001225605">
    <property type="component" value="Unassembled WGS sequence"/>
</dbReference>
<evidence type="ECO:0000313" key="2">
    <source>
        <dbReference type="EMBL" id="MDQ2588294.1"/>
    </source>
</evidence>
<dbReference type="SUPFAM" id="SSF53474">
    <property type="entry name" value="alpha/beta-Hydrolases"/>
    <property type="match status" value="1"/>
</dbReference>
<dbReference type="Pfam" id="PF08386">
    <property type="entry name" value="Abhydrolase_4"/>
    <property type="match status" value="1"/>
</dbReference>
<evidence type="ECO:0000259" key="1">
    <source>
        <dbReference type="Pfam" id="PF08386"/>
    </source>
</evidence>
<sequence length="184" mass="20335">MVAADEIGLGQGELIEWAFFEIRGGAWENLASLIADVGGARASFEPHYDSLRYAVVCQDFVLRYRDFHPYRSLREAELRASPTLRGTPIGHHEAASCIGFTDRPRNPQHRLDADQAPPLLLLTSRYDVATPYRWAVNAHRQATGSRLVTFDGPGHGVYHANECTRTAADAHLLGTAPARQPNTT</sequence>
<gene>
    <name evidence="2" type="ORF">CKY47_30890</name>
</gene>
<dbReference type="InterPro" id="IPR029058">
    <property type="entry name" value="AB_hydrolase_fold"/>
</dbReference>
<dbReference type="EMBL" id="NSDM01000017">
    <property type="protein sequence ID" value="MDQ2588294.1"/>
    <property type="molecule type" value="Genomic_DNA"/>
</dbReference>
<name>A0ABU0X827_9PSEU</name>
<keyword evidence="3" id="KW-1185">Reference proteome</keyword>
<organism evidence="2 3">
    <name type="scientific">Saccharothrix yanglingensis</name>
    <dbReference type="NCBI Taxonomy" id="659496"/>
    <lineage>
        <taxon>Bacteria</taxon>
        <taxon>Bacillati</taxon>
        <taxon>Actinomycetota</taxon>
        <taxon>Actinomycetes</taxon>
        <taxon>Pseudonocardiales</taxon>
        <taxon>Pseudonocardiaceae</taxon>
        <taxon>Saccharothrix</taxon>
    </lineage>
</organism>
<protein>
    <recommendedName>
        <fullName evidence="1">Peptidase S33 tripeptidyl aminopeptidase-like C-terminal domain-containing protein</fullName>
    </recommendedName>
</protein>
<accession>A0ABU0X827</accession>
<proteinExistence type="predicted"/>
<reference evidence="2 3" key="1">
    <citation type="submission" date="2017-06" db="EMBL/GenBank/DDBJ databases">
        <title>Cultured bacterium strain Saccharothrix yanglingensis Hhs.015.</title>
        <authorList>
            <person name="Xia Y."/>
        </authorList>
    </citation>
    <scope>NUCLEOTIDE SEQUENCE [LARGE SCALE GENOMIC DNA]</scope>
    <source>
        <strain evidence="2 3">Hhs.015</strain>
    </source>
</reference>
<dbReference type="Gene3D" id="3.40.50.1820">
    <property type="entry name" value="alpha/beta hydrolase"/>
    <property type="match status" value="1"/>
</dbReference>